<keyword evidence="2" id="KW-1185">Reference proteome</keyword>
<accession>R4TPG4</accession>
<gene>
    <name evidence="1" type="primary">70</name>
    <name evidence="1" type="ORF">SUJIDADE_70</name>
</gene>
<dbReference type="Proteomes" id="UP000202963">
    <property type="component" value="Segment"/>
</dbReference>
<evidence type="ECO:0000313" key="2">
    <source>
        <dbReference type="Proteomes" id="UP000202963"/>
    </source>
</evidence>
<dbReference type="KEGG" id="vg:16213053"/>
<name>R4TPG4_9CAUD</name>
<evidence type="ECO:0000313" key="1">
    <source>
        <dbReference type="EMBL" id="AGM12168.1"/>
    </source>
</evidence>
<dbReference type="EMBL" id="KC700557">
    <property type="protein sequence ID" value="AGM12168.1"/>
    <property type="molecule type" value="Genomic_DNA"/>
</dbReference>
<sequence>MQTAPSREETPMDIIESIKQRGAYSLASDADTLSPDDHRSAGALFLIQVRDSLLEEIEWRVNNGWTVKDSAEDIRDHDGYGVIADQAPSIYTNEVWKQFVDLGGYNEDLEPHDLNAGDLSKIPGIALYHIAWRLAEVLTEEIIESFENEEN</sequence>
<proteinExistence type="predicted"/>
<dbReference type="GeneID" id="16213053"/>
<dbReference type="RefSeq" id="YP_008051472.1">
    <property type="nucleotide sequence ID" value="NC_021304.1"/>
</dbReference>
<reference evidence="1 2" key="1">
    <citation type="journal article" date="2013" name="J. Bacteriol.">
        <title>Evolutionary Relationships among Actinophages and a Putative Adaptation for Growth in Streptomyces spp.</title>
        <authorList>
            <person name="Smith M.C."/>
            <person name="Hendrix R.W."/>
            <person name="Dedrick R."/>
            <person name="Mitchell K."/>
            <person name="Ko C.C."/>
            <person name="Russell D."/>
            <person name="Bell E."/>
            <person name="Gregory M."/>
            <person name="Bibb M.J."/>
            <person name="Pethick F."/>
            <person name="Jacobs-Sera D."/>
            <person name="Herron P."/>
            <person name="Buttner M.J."/>
            <person name="Hatfull G.F."/>
        </authorList>
    </citation>
    <scope>NUCLEOTIDE SEQUENCE [LARGE SCALE GENOMIC DNA]</scope>
</reference>
<protein>
    <submittedName>
        <fullName evidence="1">OCR-like antirestriction protein</fullName>
    </submittedName>
</protein>
<organism evidence="1 2">
    <name type="scientific">Streptomyces phage Sujidade</name>
    <dbReference type="NCBI Taxonomy" id="1327759"/>
    <lineage>
        <taxon>Viruses</taxon>
        <taxon>Duplodnaviria</taxon>
        <taxon>Heunggongvirae</taxon>
        <taxon>Uroviricota</taxon>
        <taxon>Caudoviricetes</taxon>
        <taxon>Arquatrovirinae</taxon>
        <taxon>Likavirus</taxon>
        <taxon>Likavirus sujidade</taxon>
    </lineage>
</organism>